<accession>A0A254N484</accession>
<dbReference type="InterPro" id="IPR034139">
    <property type="entry name" value="TOPRIM_OLD"/>
</dbReference>
<dbReference type="InterPro" id="IPR027417">
    <property type="entry name" value="P-loop_NTPase"/>
</dbReference>
<name>A0A254N484_9BURK</name>
<dbReference type="InterPro" id="IPR051396">
    <property type="entry name" value="Bact_Antivir_Def_Nuclease"/>
</dbReference>
<feature type="compositionally biased region" description="Acidic residues" evidence="1">
    <location>
        <begin position="582"/>
        <end position="603"/>
    </location>
</feature>
<dbReference type="InterPro" id="IPR041685">
    <property type="entry name" value="AAA_GajA/Old/RecF-like"/>
</dbReference>
<gene>
    <name evidence="4" type="ORF">CDO81_17910</name>
</gene>
<feature type="region of interest" description="Disordered" evidence="1">
    <location>
        <begin position="573"/>
        <end position="616"/>
    </location>
</feature>
<reference evidence="4 5" key="1">
    <citation type="journal article" date="2007" name="Int. J. Syst. Evol. Microbiol.">
        <title>Description of Pelomonas aquatica sp. nov. and Pelomonas puraquae sp. nov., isolated from industrial and haemodialysis water.</title>
        <authorList>
            <person name="Gomila M."/>
            <person name="Bowien B."/>
            <person name="Falsen E."/>
            <person name="Moore E.R."/>
            <person name="Lalucat J."/>
        </authorList>
    </citation>
    <scope>NUCLEOTIDE SEQUENCE [LARGE SCALE GENOMIC DNA]</scope>
    <source>
        <strain evidence="4 5">CCUG 52769</strain>
    </source>
</reference>
<evidence type="ECO:0000313" key="4">
    <source>
        <dbReference type="EMBL" id="OWR02889.1"/>
    </source>
</evidence>
<dbReference type="Gene3D" id="3.40.50.300">
    <property type="entry name" value="P-loop containing nucleotide triphosphate hydrolases"/>
    <property type="match status" value="1"/>
</dbReference>
<keyword evidence="5" id="KW-1185">Reference proteome</keyword>
<protein>
    <submittedName>
        <fullName evidence="4">ATP-dependent endonuclease</fullName>
    </submittedName>
</protein>
<dbReference type="GO" id="GO:0004519">
    <property type="term" value="F:endonuclease activity"/>
    <property type="evidence" value="ECO:0007669"/>
    <property type="project" value="UniProtKB-KW"/>
</dbReference>
<dbReference type="RefSeq" id="WP_088484777.1">
    <property type="nucleotide sequence ID" value="NZ_NISI01000007.1"/>
</dbReference>
<feature type="domain" description="Endonuclease GajA/Old nuclease/RecF-like AAA" evidence="2">
    <location>
        <begin position="1"/>
        <end position="440"/>
    </location>
</feature>
<evidence type="ECO:0000313" key="5">
    <source>
        <dbReference type="Proteomes" id="UP000197446"/>
    </source>
</evidence>
<evidence type="ECO:0000259" key="2">
    <source>
        <dbReference type="Pfam" id="PF13175"/>
    </source>
</evidence>
<keyword evidence="4" id="KW-0378">Hydrolase</keyword>
<keyword evidence="4" id="KW-0540">Nuclease</keyword>
<keyword evidence="4" id="KW-0255">Endonuclease</keyword>
<sequence>MKLQAYRLRNYRRLRDVVIELDDEISIFVGANNSGKTSAVQGLYSMLRGDVRKFELFDFSATLWAEIDAIGRTPPGDEDAPKRLPSILLDLWFRVGEDDLATAMPLLPSTEWDGKCVGIRVAFEPRDAHELVRKFHELHEKANNAAIALMARRREPGEPAVKAGAEDAAAAVGDANEYKPWPESLTKYLTKELSKEYTFRYYVLDERAFAGYQAREADYEPLPLGKEPGGAAILKSLVRVDFLRAQRHLDDPDAGSSDRAESLSRRLSRFYHRNLEKRGDDYAALKALDISEKELNFHLEEVFSDTLKRLAKLGYPGVNNPEIVIRAALDPTTVLGQDAKVHYVIPGAATAQLPDSYNGLGFKNLVYMVVELLDLHEQWKAEEDKRAPLHLVFIEEPEAHLHAQIQQVFIRNVLRLIEDANGHATFFHTQLVITTHSPHILYERGFSPIRYFRRVSDQLDHHTDVRNLSLFKTSAADAPAREFLQRYLKLTHCDLFFSDAVILVEGNVERLLLPAMIESAAKRLRSSALTILEVGGAFAHRFQELIAFVGLTTLVITDLDSVTVKTDAEKAAAQGAGAEGAVDGDDEDDDLKPFELEDDDEAEPGGKKKSKKRGSTCHAHVEGAVTSNQTLISWIPKRRSVAELWEVTAEQKTLSLAEGSSAEVRVAYQTKVSVTVGAATSQLCGRTLEEAFGLENADWCQAEANRAVGLKLRRAPSSPEELAEKLHNRVVGKNFDKTRFALEVLASGPLNSWKVPAYIAEGLVWLEAKVAHELEADAAIATEVATIEPTAAGVVAVIAGEGQTA</sequence>
<evidence type="ECO:0000256" key="1">
    <source>
        <dbReference type="SAM" id="MobiDB-lite"/>
    </source>
</evidence>
<dbReference type="AlphaFoldDB" id="A0A254N484"/>
<dbReference type="EMBL" id="NISI01000007">
    <property type="protein sequence ID" value="OWR02889.1"/>
    <property type="molecule type" value="Genomic_DNA"/>
</dbReference>
<dbReference type="PANTHER" id="PTHR43581">
    <property type="entry name" value="ATP/GTP PHOSPHATASE"/>
    <property type="match status" value="1"/>
</dbReference>
<organism evidence="4 5">
    <name type="scientific">Roseateles puraquae</name>
    <dbReference type="NCBI Taxonomy" id="431059"/>
    <lineage>
        <taxon>Bacteria</taxon>
        <taxon>Pseudomonadati</taxon>
        <taxon>Pseudomonadota</taxon>
        <taxon>Betaproteobacteria</taxon>
        <taxon>Burkholderiales</taxon>
        <taxon>Sphaerotilaceae</taxon>
        <taxon>Roseateles</taxon>
    </lineage>
</organism>
<evidence type="ECO:0000259" key="3">
    <source>
        <dbReference type="Pfam" id="PF20469"/>
    </source>
</evidence>
<dbReference type="OrthoDB" id="3322489at2"/>
<feature type="domain" description="OLD protein-like TOPRIM" evidence="3">
    <location>
        <begin position="496"/>
        <end position="560"/>
    </location>
</feature>
<dbReference type="SUPFAM" id="SSF52540">
    <property type="entry name" value="P-loop containing nucleoside triphosphate hydrolases"/>
    <property type="match status" value="1"/>
</dbReference>
<dbReference type="CDD" id="cd01026">
    <property type="entry name" value="TOPRIM_OLD"/>
    <property type="match status" value="1"/>
</dbReference>
<dbReference type="Pfam" id="PF20469">
    <property type="entry name" value="OLD-like_TOPRIM"/>
    <property type="match status" value="1"/>
</dbReference>
<comment type="caution">
    <text evidence="4">The sequence shown here is derived from an EMBL/GenBank/DDBJ whole genome shotgun (WGS) entry which is preliminary data.</text>
</comment>
<dbReference type="PANTHER" id="PTHR43581:SF2">
    <property type="entry name" value="EXCINUCLEASE ATPASE SUBUNIT"/>
    <property type="match status" value="1"/>
</dbReference>
<dbReference type="Pfam" id="PF13175">
    <property type="entry name" value="AAA_15"/>
    <property type="match status" value="1"/>
</dbReference>
<dbReference type="Proteomes" id="UP000197446">
    <property type="component" value="Unassembled WGS sequence"/>
</dbReference>
<proteinExistence type="predicted"/>